<feature type="region of interest" description="Disordered" evidence="1">
    <location>
        <begin position="263"/>
        <end position="419"/>
    </location>
</feature>
<proteinExistence type="predicted"/>
<dbReference type="VEuPathDB" id="FungiDB:CPSG_00139"/>
<feature type="region of interest" description="Disordered" evidence="1">
    <location>
        <begin position="504"/>
        <end position="523"/>
    </location>
</feature>
<feature type="compositionally biased region" description="Basic and acidic residues" evidence="1">
    <location>
        <begin position="1236"/>
        <end position="1248"/>
    </location>
</feature>
<dbReference type="EMBL" id="GL636486">
    <property type="protein sequence ID" value="EFW22240.1"/>
    <property type="molecule type" value="Genomic_DNA"/>
</dbReference>
<feature type="compositionally biased region" description="Low complexity" evidence="1">
    <location>
        <begin position="695"/>
        <end position="707"/>
    </location>
</feature>
<feature type="region of interest" description="Disordered" evidence="1">
    <location>
        <begin position="1005"/>
        <end position="1041"/>
    </location>
</feature>
<feature type="compositionally biased region" description="Pro residues" evidence="1">
    <location>
        <begin position="1022"/>
        <end position="1032"/>
    </location>
</feature>
<dbReference type="HOGENOM" id="CLU_259923_0_0_1"/>
<evidence type="ECO:0000313" key="3">
    <source>
        <dbReference type="Proteomes" id="UP000002497"/>
    </source>
</evidence>
<accession>E9CU51</accession>
<gene>
    <name evidence="2" type="ORF">CPSG_00139</name>
</gene>
<feature type="compositionally biased region" description="Low complexity" evidence="1">
    <location>
        <begin position="829"/>
        <end position="847"/>
    </location>
</feature>
<feature type="compositionally biased region" description="Basic residues" evidence="1">
    <location>
        <begin position="265"/>
        <end position="283"/>
    </location>
</feature>
<evidence type="ECO:0000256" key="1">
    <source>
        <dbReference type="SAM" id="MobiDB-lite"/>
    </source>
</evidence>
<dbReference type="OrthoDB" id="5423516at2759"/>
<feature type="compositionally biased region" description="Basic and acidic residues" evidence="1">
    <location>
        <begin position="798"/>
        <end position="814"/>
    </location>
</feature>
<dbReference type="OMA" id="PEYLDTM"/>
<feature type="compositionally biased region" description="Low complexity" evidence="1">
    <location>
        <begin position="778"/>
        <end position="790"/>
    </location>
</feature>
<feature type="compositionally biased region" description="Basic and acidic residues" evidence="1">
    <location>
        <begin position="1086"/>
        <end position="1097"/>
    </location>
</feature>
<feature type="compositionally biased region" description="Basic and acidic residues" evidence="1">
    <location>
        <begin position="514"/>
        <end position="523"/>
    </location>
</feature>
<organism evidence="3">
    <name type="scientific">Coccidioides posadasii (strain RMSCC 757 / Silveira)</name>
    <name type="common">Valley fever fungus</name>
    <dbReference type="NCBI Taxonomy" id="443226"/>
    <lineage>
        <taxon>Eukaryota</taxon>
        <taxon>Fungi</taxon>
        <taxon>Dikarya</taxon>
        <taxon>Ascomycota</taxon>
        <taxon>Pezizomycotina</taxon>
        <taxon>Eurotiomycetes</taxon>
        <taxon>Eurotiomycetidae</taxon>
        <taxon>Onygenales</taxon>
        <taxon>Onygenaceae</taxon>
        <taxon>Coccidioides</taxon>
    </lineage>
</organism>
<feature type="compositionally biased region" description="Basic and acidic residues" evidence="1">
    <location>
        <begin position="1275"/>
        <end position="1287"/>
    </location>
</feature>
<protein>
    <submittedName>
        <fullName evidence="2">Uncharacterized protein</fullName>
    </submittedName>
</protein>
<feature type="compositionally biased region" description="Basic residues" evidence="1">
    <location>
        <begin position="404"/>
        <end position="415"/>
    </location>
</feature>
<feature type="compositionally biased region" description="Polar residues" evidence="1">
    <location>
        <begin position="1105"/>
        <end position="1114"/>
    </location>
</feature>
<feature type="compositionally biased region" description="Low complexity" evidence="1">
    <location>
        <begin position="1166"/>
        <end position="1184"/>
    </location>
</feature>
<reference evidence="3" key="1">
    <citation type="journal article" date="2010" name="Genome Res.">
        <title>Population genomic sequencing of Coccidioides fungi reveals recent hybridization and transposon control.</title>
        <authorList>
            <person name="Neafsey D.E."/>
            <person name="Barker B.M."/>
            <person name="Sharpton T.J."/>
            <person name="Stajich J.E."/>
            <person name="Park D.J."/>
            <person name="Whiston E."/>
            <person name="Hung C.-Y."/>
            <person name="McMahan C."/>
            <person name="White J."/>
            <person name="Sykes S."/>
            <person name="Heiman D."/>
            <person name="Young S."/>
            <person name="Zeng Q."/>
            <person name="Abouelleil A."/>
            <person name="Aftuck L."/>
            <person name="Bessette D."/>
            <person name="Brown A."/>
            <person name="FitzGerald M."/>
            <person name="Lui A."/>
            <person name="Macdonald J.P."/>
            <person name="Priest M."/>
            <person name="Orbach M.J."/>
            <person name="Galgiani J.N."/>
            <person name="Kirkland T.N."/>
            <person name="Cole G.T."/>
            <person name="Birren B.W."/>
            <person name="Henn M.R."/>
            <person name="Taylor J.W."/>
            <person name="Rounsley S.D."/>
        </authorList>
    </citation>
    <scope>NUCLEOTIDE SEQUENCE [LARGE SCALE GENOMIC DNA]</scope>
    <source>
        <strain evidence="3">RMSCC 757 / Silveira</strain>
    </source>
</reference>
<name>E9CU51_COCPS</name>
<evidence type="ECO:0000313" key="2">
    <source>
        <dbReference type="EMBL" id="EFW22240.1"/>
    </source>
</evidence>
<sequence>MPTLKQLTCHVEWAPTDIPFKEYGIAYGDGTVESYIAIPSTSSPFSVSLKSSGYIAPGLAMFVFMDGVYQCNRNRDDLIATEGKPREKAKGDRGKGARKGVNFRVRQKEEMRGDGKWIGRPWRFEPLQISKYKTGRILTNKGVDIAGFAMIVPEVPGMPDIGPKSHFDHLGEIMVIVLRCVPRNGGADGLSDGSRTPDSAMAPSLDPNDIDAALSDEEFEIAKAKYNKSPELEPAPGVKPQLECALGDFSMLFDGANDGYYPSHRYQHQRHHHRHASQRSRRTHERDEDYCPGCDSAHHRPRNAENFTPLPSHSSSDIRGKQASYDPEPSESGDNSSFCARHISRTARYSSSQQDRPHSYHDRYGRHPVRRHSRSERSRSRSHSSDYHPYNPRELRANPSGWPRCRHRQNHRKHDRNLSLNSELTGTNCHCPKCSRWSQPTRPNAQDARDHRSCEECNLMLETGPEVPRELSRYRGRVLTTHDYCPECDENEKYEERDVRHDQTYNCSHPGNPRNEHDTYSRNGTNREEKVAYGTTIQSTSQGVPSIVLNVNPPSWGNEHSTCKSCDNQLDVANNGCYVISDGQKVPHYCRGPRTRAPNVRTWEESRNCSGNCNHVPGESPPTGVQDHSSVRLNGNQSSWPNHGIHNGGQGGDQDGRKRTTGEPGWDNDSNGSRNEGPGNNGSGNWDKSSLGPQDCNNNSDNRSNNDMGDDWANVGNRNTHEQPDWNNNESQKSWGGDNNGSTNESRWDSGNVENPNNESHQQVNWDNDNQYNGQAQDHNNWGNSDSNDNGNGGHESGANHEWHPGGSWEDKNNNSRNPPEIQAASNNDQVDPQPVPQQGSQQAAQQGPWIPIQPYRFVAPNRQSLCASQVYYNQQDDEPPLYTVPEAIAQAKSLSHQVQLGRAQDYRHKLRVPEYLDTMDEPYAKFVFKYRMQETIEQKFNVKVERDPEVERKKLEMLPKSDIVTQLLQAQGLISNQPTLNPVAPDQPEQSSAEFVQYGTNVGNLGSQNSRGDWPLDSNFMPPPAPIPGAPGPSVLSPPANLPDLNNFSIDGTNSNGVPLPLQGIFMWRHPSYGYRCEPVMRFQSQDEKTSTDSRGHSRKPSVRSGSTKNSINSGKSSSRLTSSGNATRNREDSDQTRGHGNGDPFQSRHSGCNSNTAGGASNTGDSSQSGRVVSGSSTGSGDPFQSRHANGNGNSNTADKARSGDPFQSKHSQGTNRGGSGLSSRGADPFQSRHTRENGNPHKGGDPFRSIHTQSNSSGARNEGDRFQNGNNPRDRSSSYSDRQRNSLGGYSAWNATRYQGKQSSHDWKQDEASGVDW</sequence>
<feature type="compositionally biased region" description="Polar residues" evidence="1">
    <location>
        <begin position="1253"/>
        <end position="1262"/>
    </location>
</feature>
<feature type="compositionally biased region" description="Polar residues" evidence="1">
    <location>
        <begin position="1189"/>
        <end position="1200"/>
    </location>
</feature>
<feature type="compositionally biased region" description="Basic and acidic residues" evidence="1">
    <location>
        <begin position="1130"/>
        <end position="1139"/>
    </location>
</feature>
<dbReference type="Proteomes" id="UP000002497">
    <property type="component" value="Unassembled WGS sequence"/>
</dbReference>
<feature type="compositionally biased region" description="Polar residues" evidence="1">
    <location>
        <begin position="626"/>
        <end position="641"/>
    </location>
</feature>
<feature type="compositionally biased region" description="Polar residues" evidence="1">
    <location>
        <begin position="752"/>
        <end position="777"/>
    </location>
</feature>
<feature type="region of interest" description="Disordered" evidence="1">
    <location>
        <begin position="188"/>
        <end position="210"/>
    </location>
</feature>
<feature type="compositionally biased region" description="Polar residues" evidence="1">
    <location>
        <begin position="1149"/>
        <end position="1165"/>
    </location>
</feature>
<dbReference type="eggNOG" id="ENOG502SPHS">
    <property type="taxonomic scope" value="Eukaryota"/>
</dbReference>
<feature type="compositionally biased region" description="Low complexity" evidence="1">
    <location>
        <begin position="1115"/>
        <end position="1125"/>
    </location>
</feature>
<reference evidence="3" key="2">
    <citation type="submission" date="2010-03" db="EMBL/GenBank/DDBJ databases">
        <title>The genome sequence of Coccidioides posadasii strain Silveira.</title>
        <authorList>
            <consortium name="The Broad Institute Genome Sequencing Center for Infectious Disease"/>
            <person name="Neafsey D."/>
            <person name="Orbach M."/>
            <person name="Henn M.R."/>
            <person name="Cole G.T."/>
            <person name="Galgiani J."/>
            <person name="Gardner M.J."/>
            <person name="Kirkland T.N."/>
            <person name="Taylor J.W."/>
            <person name="Young S.K."/>
            <person name="Zeng Q."/>
            <person name="Koehrsen M."/>
            <person name="Alvarado L."/>
            <person name="Berlin A."/>
            <person name="Borenstein D."/>
            <person name="Chapman S.B."/>
            <person name="Chen Z."/>
            <person name="Engels R."/>
            <person name="Freedman E."/>
            <person name="Gellesch M."/>
            <person name="Goldberg J."/>
            <person name="Griggs A."/>
            <person name="Gujja S."/>
            <person name="Heilman E."/>
            <person name="Heiman D."/>
            <person name="Howarth C."/>
            <person name="Jen D."/>
            <person name="Larson L."/>
            <person name="Mehta T."/>
            <person name="Neiman D."/>
            <person name="Park D."/>
            <person name="Pearson M."/>
            <person name="Richards J."/>
            <person name="Roberts A."/>
            <person name="Saif S."/>
            <person name="Shea T."/>
            <person name="Shenoy N."/>
            <person name="Sisk P."/>
            <person name="Stolte C."/>
            <person name="Sykes S."/>
            <person name="Walk T."/>
            <person name="White J."/>
            <person name="Yandava C."/>
            <person name="Haas B."/>
            <person name="Nusbaum C."/>
            <person name="Birren B."/>
        </authorList>
    </citation>
    <scope>NUCLEOTIDE SEQUENCE [LARGE SCALE GENOMIC DNA]</scope>
    <source>
        <strain evidence="3">RMSCC 757 / Silveira</strain>
    </source>
</reference>
<dbReference type="VEuPathDB" id="FungiDB:D8B26_001044"/>
<dbReference type="STRING" id="443226.E9CU51"/>
<feature type="compositionally biased region" description="Polar residues" evidence="1">
    <location>
        <begin position="725"/>
        <end position="734"/>
    </location>
</feature>
<feature type="compositionally biased region" description="Basic and acidic residues" evidence="1">
    <location>
        <begin position="375"/>
        <end position="396"/>
    </location>
</feature>
<feature type="region of interest" description="Disordered" evidence="1">
    <location>
        <begin position="1085"/>
        <end position="1320"/>
    </location>
</feature>
<feature type="compositionally biased region" description="Basic and acidic residues" evidence="1">
    <location>
        <begin position="355"/>
        <end position="365"/>
    </location>
</feature>
<feature type="compositionally biased region" description="Polar residues" evidence="1">
    <location>
        <begin position="1296"/>
        <end position="1305"/>
    </location>
</feature>
<feature type="compositionally biased region" description="Polar residues" evidence="1">
    <location>
        <begin position="683"/>
        <end position="692"/>
    </location>
</feature>
<keyword evidence="3" id="KW-1185">Reference proteome</keyword>
<feature type="region of interest" description="Disordered" evidence="1">
    <location>
        <begin position="603"/>
        <end position="847"/>
    </location>
</feature>
<feature type="compositionally biased region" description="Polar residues" evidence="1">
    <location>
        <begin position="305"/>
        <end position="317"/>
    </location>
</feature>